<reference evidence="2 3" key="1">
    <citation type="submission" date="2023-04" db="EMBL/GenBank/DDBJ databases">
        <title>Tenacibaculum tangerinum sp. nov., isolated from sea tidal flat of South Korea.</title>
        <authorList>
            <person name="Lee S.H."/>
            <person name="Kim J.-J."/>
        </authorList>
    </citation>
    <scope>NUCLEOTIDE SEQUENCE [LARGE SCALE GENOMIC DNA]</scope>
    <source>
        <strain evidence="2 3">GRR-S3-23</strain>
    </source>
</reference>
<evidence type="ECO:0000313" key="2">
    <source>
        <dbReference type="EMBL" id="WGH75996.1"/>
    </source>
</evidence>
<sequence length="291" mass="33104">MAESKKIELKSLFASMQHQMSAQLSANRDNITHSGSKGDALENAWIEWLRKYLPSRYSVDKAIVIDFEGNISHQIDIVIYDNWFTPFIFTQNGFHYIPAEGVYAVFEVKPDISDFSDGKHNIAYAGEKIESVRVLKREAASFINGGIKNSARPLTKILGGILTSTKSGEKSNNNTLIKHFKEQTNLKSIDIGCIADYGSFYIDYSSPKRIIKKFGREQDVTGEITEAGMQPYLEYYENRQYLDSRFSSSENSFVTFFMQLTRHLQQSIGTVPAINLNKYLESINEQIDEDI</sequence>
<dbReference type="Pfam" id="PF20247">
    <property type="entry name" value="DUF6602"/>
    <property type="match status" value="1"/>
</dbReference>
<name>A0ABY8L400_9FLAO</name>
<accession>A0ABY8L400</accession>
<keyword evidence="3" id="KW-1185">Reference proteome</keyword>
<organism evidence="2 3">
    <name type="scientific">Tenacibaculum tangerinum</name>
    <dbReference type="NCBI Taxonomy" id="3038772"/>
    <lineage>
        <taxon>Bacteria</taxon>
        <taxon>Pseudomonadati</taxon>
        <taxon>Bacteroidota</taxon>
        <taxon>Flavobacteriia</taxon>
        <taxon>Flavobacteriales</taxon>
        <taxon>Flavobacteriaceae</taxon>
        <taxon>Tenacibaculum</taxon>
    </lineage>
</organism>
<evidence type="ECO:0000259" key="1">
    <source>
        <dbReference type="Pfam" id="PF20247"/>
    </source>
</evidence>
<proteinExistence type="predicted"/>
<dbReference type="EMBL" id="CP122539">
    <property type="protein sequence ID" value="WGH75996.1"/>
    <property type="molecule type" value="Genomic_DNA"/>
</dbReference>
<dbReference type="InterPro" id="IPR046537">
    <property type="entry name" value="DUF6602"/>
</dbReference>
<dbReference type="RefSeq" id="WP_279651867.1">
    <property type="nucleotide sequence ID" value="NZ_CP122539.1"/>
</dbReference>
<protein>
    <recommendedName>
        <fullName evidence="1">DUF6602 domain-containing protein</fullName>
    </recommendedName>
</protein>
<feature type="domain" description="DUF6602" evidence="1">
    <location>
        <begin position="26"/>
        <end position="134"/>
    </location>
</feature>
<evidence type="ECO:0000313" key="3">
    <source>
        <dbReference type="Proteomes" id="UP001232001"/>
    </source>
</evidence>
<gene>
    <name evidence="2" type="ORF">P8625_02175</name>
</gene>
<dbReference type="Proteomes" id="UP001232001">
    <property type="component" value="Chromosome"/>
</dbReference>
<dbReference type="CDD" id="cd21411">
    <property type="entry name" value="NucC"/>
    <property type="match status" value="1"/>
</dbReference>